<reference evidence="4" key="2">
    <citation type="journal article" date="2021" name="PeerJ">
        <title>Extensive microbial diversity within the chicken gut microbiome revealed by metagenomics and culture.</title>
        <authorList>
            <person name="Gilroy R."/>
            <person name="Ravi A."/>
            <person name="Getino M."/>
            <person name="Pursley I."/>
            <person name="Horton D.L."/>
            <person name="Alikhan N.F."/>
            <person name="Baker D."/>
            <person name="Gharbi K."/>
            <person name="Hall N."/>
            <person name="Watson M."/>
            <person name="Adriaenssens E.M."/>
            <person name="Foster-Nyarko E."/>
            <person name="Jarju S."/>
            <person name="Secka A."/>
            <person name="Antonio M."/>
            <person name="Oren A."/>
            <person name="Chaudhuri R.R."/>
            <person name="La Ragione R."/>
            <person name="Hildebrand F."/>
            <person name="Pallen M.J."/>
        </authorList>
    </citation>
    <scope>NUCLEOTIDE SEQUENCE</scope>
    <source>
        <strain evidence="4">11167</strain>
    </source>
</reference>
<evidence type="ECO:0000256" key="2">
    <source>
        <dbReference type="ARBA" id="ARBA00023277"/>
    </source>
</evidence>
<dbReference type="EMBL" id="JADIMU010000020">
    <property type="protein sequence ID" value="MBO8442739.1"/>
    <property type="molecule type" value="Genomic_DNA"/>
</dbReference>
<comment type="similarity">
    <text evidence="1">Belongs to the glycosyl hydrolase 57 family.</text>
</comment>
<dbReference type="InterPro" id="IPR004300">
    <property type="entry name" value="Glyco_hydro_57_N"/>
</dbReference>
<dbReference type="Pfam" id="PF03065">
    <property type="entry name" value="Glyco_hydro_57"/>
    <property type="match status" value="1"/>
</dbReference>
<organism evidence="4 5">
    <name type="scientific">Candidatus Aphodenecus pullistercoris</name>
    <dbReference type="NCBI Taxonomy" id="2840669"/>
    <lineage>
        <taxon>Bacteria</taxon>
        <taxon>Pseudomonadati</taxon>
        <taxon>Spirochaetota</taxon>
        <taxon>Spirochaetia</taxon>
        <taxon>Spirochaetales</taxon>
        <taxon>Candidatus Aphodenecus</taxon>
    </lineage>
</organism>
<evidence type="ECO:0000313" key="5">
    <source>
        <dbReference type="Proteomes" id="UP000823633"/>
    </source>
</evidence>
<protein>
    <recommendedName>
        <fullName evidence="3">Glycoside hydrolase family 57 N-terminal domain-containing protein</fullName>
    </recommendedName>
</protein>
<evidence type="ECO:0000313" key="4">
    <source>
        <dbReference type="EMBL" id="MBO8442739.1"/>
    </source>
</evidence>
<dbReference type="InterPro" id="IPR011013">
    <property type="entry name" value="Gal_mutarotase_sf_dom"/>
</dbReference>
<dbReference type="InterPro" id="IPR011330">
    <property type="entry name" value="Glyco_hydro/deAcase_b/a-brl"/>
</dbReference>
<dbReference type="GO" id="GO:0005975">
    <property type="term" value="P:carbohydrate metabolic process"/>
    <property type="evidence" value="ECO:0007669"/>
    <property type="project" value="InterPro"/>
</dbReference>
<dbReference type="Gene3D" id="3.20.110.20">
    <property type="match status" value="1"/>
</dbReference>
<dbReference type="SUPFAM" id="SSF88713">
    <property type="entry name" value="Glycoside hydrolase/deacetylase"/>
    <property type="match status" value="1"/>
</dbReference>
<dbReference type="GO" id="GO:0030246">
    <property type="term" value="F:carbohydrate binding"/>
    <property type="evidence" value="ECO:0007669"/>
    <property type="project" value="InterPro"/>
</dbReference>
<evidence type="ECO:0000259" key="3">
    <source>
        <dbReference type="Pfam" id="PF03065"/>
    </source>
</evidence>
<dbReference type="Proteomes" id="UP000823633">
    <property type="component" value="Unassembled WGS sequence"/>
</dbReference>
<proteinExistence type="inferred from homology"/>
<comment type="caution">
    <text evidence="4">The sequence shown here is derived from an EMBL/GenBank/DDBJ whole genome shotgun (WGS) entry which is preliminary data.</text>
</comment>
<dbReference type="AlphaFoldDB" id="A0A9D9H9C0"/>
<reference evidence="4" key="1">
    <citation type="submission" date="2020-10" db="EMBL/GenBank/DDBJ databases">
        <authorList>
            <person name="Gilroy R."/>
        </authorList>
    </citation>
    <scope>NUCLEOTIDE SEQUENCE</scope>
    <source>
        <strain evidence="4">11167</strain>
    </source>
</reference>
<name>A0A9D9H9C0_9SPIR</name>
<evidence type="ECO:0000256" key="1">
    <source>
        <dbReference type="ARBA" id="ARBA00006821"/>
    </source>
</evidence>
<dbReference type="SUPFAM" id="SSF74650">
    <property type="entry name" value="Galactose mutarotase-like"/>
    <property type="match status" value="1"/>
</dbReference>
<dbReference type="GO" id="GO:0003824">
    <property type="term" value="F:catalytic activity"/>
    <property type="evidence" value="ECO:0007669"/>
    <property type="project" value="InterPro"/>
</dbReference>
<gene>
    <name evidence="4" type="ORF">IAC42_03140</name>
</gene>
<accession>A0A9D9H9C0</accession>
<sequence>MNFVLGFYTQISSASPASVSTRSLGCILKPLLTYIHDNRDCRLSLALGSALTDYLRRSYPEMNLLISSLARSGSIELMTMAYNNTVLPLIPHKDRAASVERTTTLIRRTYGVRATSLWCYGQIWAPSVVAMMKTIGLERLVISSYDALNQKSLRPSAVRMNELGRKIDVLLSNDRFCRLVSTYAQNGMTLDELVDEMVDVVHRSGEGEDLVCMVNIDQLCQGASYNREDDERLYTVFTRLFEAAEERGMTLTLARDLSVREVGYLSSGWFGRDAYAGGLSSFNELFCLNGSFRYMLGRYLALSEFVDGAKKDRVLRKRLGEQLATLPSGSLFLCDTHASCLSLDEHRQFFHTVLEVEDSLIEAGLKPTCADLDEDGMEEEFCYGRLASAVFSPLGASVCEYSSRELKVNVLDTVAPWSKVRTRSERRRSFVDSYQLGGQVWDLSCEPYCLESVNRGRSDFVFTLAGDDSRPFSVSKHYRLSNQNLYLAHTIVNESGEVLEGSWTTTVYLTLQGAGGYAFEKPRSVLVGSALSGVRNVRFDENETDIQLSFTSTDSFTVNEENRYQSEVTTLGSQQFYLYTKVMLTFPVSLAPLGTSSVNIVTRISSTKEK</sequence>
<feature type="domain" description="Glycoside hydrolase family 57 N-terminal" evidence="3">
    <location>
        <begin position="42"/>
        <end position="181"/>
    </location>
</feature>
<keyword evidence="2" id="KW-0119">Carbohydrate metabolism</keyword>